<feature type="region of interest" description="Disordered" evidence="1">
    <location>
        <begin position="1"/>
        <end position="20"/>
    </location>
</feature>
<feature type="transmembrane region" description="Helical" evidence="2">
    <location>
        <begin position="43"/>
        <end position="66"/>
    </location>
</feature>
<organism evidence="3 4">
    <name type="scientific">Galerina marginata (strain CBS 339.88)</name>
    <dbReference type="NCBI Taxonomy" id="685588"/>
    <lineage>
        <taxon>Eukaryota</taxon>
        <taxon>Fungi</taxon>
        <taxon>Dikarya</taxon>
        <taxon>Basidiomycota</taxon>
        <taxon>Agaricomycotina</taxon>
        <taxon>Agaricomycetes</taxon>
        <taxon>Agaricomycetidae</taxon>
        <taxon>Agaricales</taxon>
        <taxon>Agaricineae</taxon>
        <taxon>Strophariaceae</taxon>
        <taxon>Galerina</taxon>
    </lineage>
</organism>
<accession>A0A067SUC7</accession>
<feature type="compositionally biased region" description="Polar residues" evidence="1">
    <location>
        <begin position="120"/>
        <end position="130"/>
    </location>
</feature>
<keyword evidence="2" id="KW-0812">Transmembrane</keyword>
<name>A0A067SUC7_GALM3</name>
<feature type="region of interest" description="Disordered" evidence="1">
    <location>
        <begin position="73"/>
        <end position="94"/>
    </location>
</feature>
<reference evidence="4" key="1">
    <citation type="journal article" date="2014" name="Proc. Natl. Acad. Sci. U.S.A.">
        <title>Extensive sampling of basidiomycete genomes demonstrates inadequacy of the white-rot/brown-rot paradigm for wood decay fungi.</title>
        <authorList>
            <person name="Riley R."/>
            <person name="Salamov A.A."/>
            <person name="Brown D.W."/>
            <person name="Nagy L.G."/>
            <person name="Floudas D."/>
            <person name="Held B.W."/>
            <person name="Levasseur A."/>
            <person name="Lombard V."/>
            <person name="Morin E."/>
            <person name="Otillar R."/>
            <person name="Lindquist E.A."/>
            <person name="Sun H."/>
            <person name="LaButti K.M."/>
            <person name="Schmutz J."/>
            <person name="Jabbour D."/>
            <person name="Luo H."/>
            <person name="Baker S.E."/>
            <person name="Pisabarro A.G."/>
            <person name="Walton J.D."/>
            <person name="Blanchette R.A."/>
            <person name="Henrissat B."/>
            <person name="Martin F."/>
            <person name="Cullen D."/>
            <person name="Hibbett D.S."/>
            <person name="Grigoriev I.V."/>
        </authorList>
    </citation>
    <scope>NUCLEOTIDE SEQUENCE [LARGE SCALE GENOMIC DNA]</scope>
    <source>
        <strain evidence="4">CBS 339.88</strain>
    </source>
</reference>
<dbReference type="EMBL" id="KL142393">
    <property type="protein sequence ID" value="KDR71314.1"/>
    <property type="molecule type" value="Genomic_DNA"/>
</dbReference>
<proteinExistence type="predicted"/>
<evidence type="ECO:0000313" key="3">
    <source>
        <dbReference type="EMBL" id="KDR71314.1"/>
    </source>
</evidence>
<dbReference type="AlphaFoldDB" id="A0A067SUC7"/>
<keyword evidence="2" id="KW-0472">Membrane</keyword>
<protein>
    <recommendedName>
        <fullName evidence="5">Mid2 domain-containing protein</fullName>
    </recommendedName>
</protein>
<gene>
    <name evidence="3" type="ORF">GALMADRAFT_229656</name>
</gene>
<keyword evidence="2" id="KW-1133">Transmembrane helix</keyword>
<keyword evidence="4" id="KW-1185">Reference proteome</keyword>
<dbReference type="Proteomes" id="UP000027222">
    <property type="component" value="Unassembled WGS sequence"/>
</dbReference>
<sequence>MTSPASTVSSPSSPLSSPSTLLPAVAGTPVADSAQSHSGSVPIGAIVGGLLGGLALIGIAVFVFWLRRKRVKNDHQRPPLAPQPYPDPNLSFNPTITTEQYRPYGGAYSVSTNAATPSQFSYPTPTSPSQGIIPPSKGSEAAQRYWAGPVPHENSSDSYTLYESIEPPRYEQ</sequence>
<evidence type="ECO:0000256" key="1">
    <source>
        <dbReference type="SAM" id="MobiDB-lite"/>
    </source>
</evidence>
<dbReference type="HOGENOM" id="CLU_1555369_0_0_1"/>
<feature type="region of interest" description="Disordered" evidence="1">
    <location>
        <begin position="120"/>
        <end position="172"/>
    </location>
</feature>
<evidence type="ECO:0000256" key="2">
    <source>
        <dbReference type="SAM" id="Phobius"/>
    </source>
</evidence>
<evidence type="ECO:0000313" key="4">
    <source>
        <dbReference type="Proteomes" id="UP000027222"/>
    </source>
</evidence>
<evidence type="ECO:0008006" key="5">
    <source>
        <dbReference type="Google" id="ProtNLM"/>
    </source>
</evidence>